<feature type="region of interest" description="Disordered" evidence="1">
    <location>
        <begin position="39"/>
        <end position="62"/>
    </location>
</feature>
<name>A0A423U414_PENVA</name>
<feature type="compositionally biased region" description="Polar residues" evidence="1">
    <location>
        <begin position="52"/>
        <end position="62"/>
    </location>
</feature>
<organism evidence="2 3">
    <name type="scientific">Penaeus vannamei</name>
    <name type="common">Whiteleg shrimp</name>
    <name type="synonym">Litopenaeus vannamei</name>
    <dbReference type="NCBI Taxonomy" id="6689"/>
    <lineage>
        <taxon>Eukaryota</taxon>
        <taxon>Metazoa</taxon>
        <taxon>Ecdysozoa</taxon>
        <taxon>Arthropoda</taxon>
        <taxon>Crustacea</taxon>
        <taxon>Multicrustacea</taxon>
        <taxon>Malacostraca</taxon>
        <taxon>Eumalacostraca</taxon>
        <taxon>Eucarida</taxon>
        <taxon>Decapoda</taxon>
        <taxon>Dendrobranchiata</taxon>
        <taxon>Penaeoidea</taxon>
        <taxon>Penaeidae</taxon>
        <taxon>Penaeus</taxon>
    </lineage>
</organism>
<feature type="compositionally biased region" description="Basic and acidic residues" evidence="1">
    <location>
        <begin position="8"/>
        <end position="20"/>
    </location>
</feature>
<accession>A0A423U414</accession>
<gene>
    <name evidence="2" type="ORF">C7M84_023371</name>
</gene>
<comment type="caution">
    <text evidence="2">The sequence shown here is derived from an EMBL/GenBank/DDBJ whole genome shotgun (WGS) entry which is preliminary data.</text>
</comment>
<feature type="region of interest" description="Disordered" evidence="1">
    <location>
        <begin position="203"/>
        <end position="231"/>
    </location>
</feature>
<dbReference type="Proteomes" id="UP000283509">
    <property type="component" value="Unassembled WGS sequence"/>
</dbReference>
<feature type="region of interest" description="Disordered" evidence="1">
    <location>
        <begin position="1"/>
        <end position="20"/>
    </location>
</feature>
<dbReference type="AlphaFoldDB" id="A0A423U414"/>
<reference evidence="2 3" key="1">
    <citation type="submission" date="2018-04" db="EMBL/GenBank/DDBJ databases">
        <authorList>
            <person name="Zhang X."/>
            <person name="Yuan J."/>
            <person name="Li F."/>
            <person name="Xiang J."/>
        </authorList>
    </citation>
    <scope>NUCLEOTIDE SEQUENCE [LARGE SCALE GENOMIC DNA]</scope>
    <source>
        <tissue evidence="2">Muscle</tissue>
    </source>
</reference>
<keyword evidence="3" id="KW-1185">Reference proteome</keyword>
<protein>
    <submittedName>
        <fullName evidence="2">Uncharacterized protein</fullName>
    </submittedName>
</protein>
<dbReference type="EMBL" id="QCYY01000684">
    <property type="protein sequence ID" value="ROT83458.1"/>
    <property type="molecule type" value="Genomic_DNA"/>
</dbReference>
<sequence>MPSSPPSHSEKSYSDRGRLEDQLLSVARQDGIAAAWQEGQASGVALSDENPSKASSSPQGQQCQAMFTVEKNGEIWTDDGPYKELSNQLPSLLISWSRENSSATASVYPSTRLSFLNGSVPFVPCKVRLRWRKKMDDAARSSRGKKTWIAFVGDSNGRQKVHSFLYFLPPDLEYTFFLGEQKVTREAFLASVAHHRHRPLTFDILGRRRDQGNPEKGQEGPTPPQNPSNFSEEQDVFSAFDEPYDHMAFNSTMFPLHDSDVPLESYELRVTLVWAPLASVVHSPLTSEKMKINKLKEWEKQEVIPDVIVVGFGTWMLLMKKTKDELVPYTEAEHLIRPLVSQLTHLSARTRVLWWHQSRYRWFNFENDIAGNDVETFLWQKKIDMNQFSDGIPFMDAWLWLTSLRGTGMWQWDSTVPFNLANHRECLLLRSSGLHEENMYFGRWWNCQDVHHSSYETNQDEIQMLLNLLCNPYLAPDSQYCCSSV</sequence>
<dbReference type="OrthoDB" id="6352750at2759"/>
<evidence type="ECO:0000313" key="3">
    <source>
        <dbReference type="Proteomes" id="UP000283509"/>
    </source>
</evidence>
<reference evidence="2 3" key="2">
    <citation type="submission" date="2019-01" db="EMBL/GenBank/DDBJ databases">
        <title>The decoding of complex shrimp genome reveals the adaptation for benthos swimmer, frequently molting mechanism and breeding impact on genome.</title>
        <authorList>
            <person name="Sun Y."/>
            <person name="Gao Y."/>
            <person name="Yu Y."/>
        </authorList>
    </citation>
    <scope>NUCLEOTIDE SEQUENCE [LARGE SCALE GENOMIC DNA]</scope>
    <source>
        <tissue evidence="2">Muscle</tissue>
    </source>
</reference>
<evidence type="ECO:0000256" key="1">
    <source>
        <dbReference type="SAM" id="MobiDB-lite"/>
    </source>
</evidence>
<proteinExistence type="predicted"/>
<evidence type="ECO:0000313" key="2">
    <source>
        <dbReference type="EMBL" id="ROT83458.1"/>
    </source>
</evidence>
<feature type="compositionally biased region" description="Basic and acidic residues" evidence="1">
    <location>
        <begin position="205"/>
        <end position="218"/>
    </location>
</feature>